<dbReference type="AlphaFoldDB" id="A0A6S8JC98"/>
<evidence type="ECO:0000313" key="3">
    <source>
        <dbReference type="EMBL" id="CAE0407734.1"/>
    </source>
</evidence>
<feature type="compositionally biased region" description="Low complexity" evidence="1">
    <location>
        <begin position="30"/>
        <end position="39"/>
    </location>
</feature>
<gene>
    <name evidence="2" type="ORF">ACOF00016_LOCUS5532</name>
    <name evidence="3" type="ORF">ACOF00016_LOCUS5533</name>
</gene>
<evidence type="ECO:0000256" key="1">
    <source>
        <dbReference type="SAM" id="MobiDB-lite"/>
    </source>
</evidence>
<dbReference type="EMBL" id="HBIM01006507">
    <property type="protein sequence ID" value="CAE0407734.1"/>
    <property type="molecule type" value="Transcribed_RNA"/>
</dbReference>
<proteinExistence type="predicted"/>
<name>A0A6S8JC98_9STRA</name>
<dbReference type="EMBL" id="HBIM01006506">
    <property type="protein sequence ID" value="CAE0407732.1"/>
    <property type="molecule type" value="Transcribed_RNA"/>
</dbReference>
<reference evidence="3" key="1">
    <citation type="submission" date="2021-01" db="EMBL/GenBank/DDBJ databases">
        <authorList>
            <person name="Corre E."/>
            <person name="Pelletier E."/>
            <person name="Niang G."/>
            <person name="Scheremetjew M."/>
            <person name="Finn R."/>
            <person name="Kale V."/>
            <person name="Holt S."/>
            <person name="Cochrane G."/>
            <person name="Meng A."/>
            <person name="Brown T."/>
            <person name="Cohen L."/>
        </authorList>
    </citation>
    <scope>NUCLEOTIDE SEQUENCE</scope>
    <source>
        <strain evidence="3">CCMP127</strain>
    </source>
</reference>
<sequence length="350" mass="36933">MTRYNNPYHDGNHKPSRAKGPYLEVPKASAAGDGDATTTVSSTISNPSSQQLLLSSSSSSSSLPSAVSFRHVLQFLGGLVLLGVASVTFLQSLDESDEQFDNNPNTVEDTYLTAADYAASFANVVATSATLDDGQACLTALDCASGKWCAFPSWHNMTLRVCCDEALHLGLVQSSSSSALLLRDNNDDEQDNNDDEPAQQLRRQLQQDDMWMTVCTGAAVGEACGSHHALCATGRCIHGKCAAKGLPDGRTCPDDLHCKSGACGRYAYNTTRLAPYQCCPAADTDASSSSSSSSSSGAATPPMIVPGVPYPVSFCHRSAGPGAPCGGYHEICRDGFYCNNQGTCQQQTLR</sequence>
<organism evidence="3">
    <name type="scientific">Amphora coffeiformis</name>
    <dbReference type="NCBI Taxonomy" id="265554"/>
    <lineage>
        <taxon>Eukaryota</taxon>
        <taxon>Sar</taxon>
        <taxon>Stramenopiles</taxon>
        <taxon>Ochrophyta</taxon>
        <taxon>Bacillariophyta</taxon>
        <taxon>Bacillariophyceae</taxon>
        <taxon>Bacillariophycidae</taxon>
        <taxon>Thalassiophysales</taxon>
        <taxon>Catenulaceae</taxon>
        <taxon>Amphora</taxon>
    </lineage>
</organism>
<evidence type="ECO:0000313" key="2">
    <source>
        <dbReference type="EMBL" id="CAE0407732.1"/>
    </source>
</evidence>
<feature type="region of interest" description="Disordered" evidence="1">
    <location>
        <begin position="1"/>
        <end position="43"/>
    </location>
</feature>
<accession>A0A6S8JC98</accession>
<protein>
    <submittedName>
        <fullName evidence="3">Uncharacterized protein</fullName>
    </submittedName>
</protein>